<evidence type="ECO:0000256" key="2">
    <source>
        <dbReference type="ARBA" id="ARBA00013064"/>
    </source>
</evidence>
<name>A0ABS9DD25_9ALTE</name>
<dbReference type="PANTHER" id="PTHR39181">
    <property type="entry name" value="TYROSINE-PROTEIN PHOSPHATASE YWQE"/>
    <property type="match status" value="1"/>
</dbReference>
<dbReference type="Pfam" id="PF19567">
    <property type="entry name" value="CpsB_CapC"/>
    <property type="match status" value="1"/>
</dbReference>
<evidence type="ECO:0000313" key="5">
    <source>
        <dbReference type="EMBL" id="MCF2949883.1"/>
    </source>
</evidence>
<sequence>MIDIHSHILPGVDDGARTLPEALDMLRMAVDGGVTVQVLTPHIHFGRFENQKADLQQRFAVFQEQVDNANIKIGLQLGSEVRISSEIMQLVAQDAIPTLGVYNGKKTFLLEFPRIDVPVGYENLVKWLLAKNYLPIIVHPERNQTFVRQPQKLQTLINMGCPLQITASSLTGLFGDEAQQNAEKLLLDGNVSAIASDCHNLKGRKPNLHEGITAAKALIDESLINPLISSIPAQLTTVNYDQ</sequence>
<evidence type="ECO:0000256" key="1">
    <source>
        <dbReference type="ARBA" id="ARBA00005750"/>
    </source>
</evidence>
<dbReference type="EMBL" id="JAKGAS010000012">
    <property type="protein sequence ID" value="MCF2949883.1"/>
    <property type="molecule type" value="Genomic_DNA"/>
</dbReference>
<evidence type="ECO:0000313" key="6">
    <source>
        <dbReference type="Proteomes" id="UP001521137"/>
    </source>
</evidence>
<organism evidence="5 6">
    <name type="scientific">Paraglaciecola algarum</name>
    <dbReference type="NCBI Taxonomy" id="3050085"/>
    <lineage>
        <taxon>Bacteria</taxon>
        <taxon>Pseudomonadati</taxon>
        <taxon>Pseudomonadota</taxon>
        <taxon>Gammaproteobacteria</taxon>
        <taxon>Alteromonadales</taxon>
        <taxon>Alteromonadaceae</taxon>
        <taxon>Paraglaciecola</taxon>
    </lineage>
</organism>
<comment type="catalytic activity">
    <reaction evidence="4">
        <text>O-phospho-L-tyrosyl-[protein] + H2O = L-tyrosyl-[protein] + phosphate</text>
        <dbReference type="Rhea" id="RHEA:10684"/>
        <dbReference type="Rhea" id="RHEA-COMP:10136"/>
        <dbReference type="Rhea" id="RHEA-COMP:20101"/>
        <dbReference type="ChEBI" id="CHEBI:15377"/>
        <dbReference type="ChEBI" id="CHEBI:43474"/>
        <dbReference type="ChEBI" id="CHEBI:46858"/>
        <dbReference type="ChEBI" id="CHEBI:61978"/>
        <dbReference type="EC" id="3.1.3.48"/>
    </reaction>
</comment>
<keyword evidence="6" id="KW-1185">Reference proteome</keyword>
<dbReference type="Gene3D" id="3.20.20.140">
    <property type="entry name" value="Metal-dependent hydrolases"/>
    <property type="match status" value="1"/>
</dbReference>
<comment type="caution">
    <text evidence="5">The sequence shown here is derived from an EMBL/GenBank/DDBJ whole genome shotgun (WGS) entry which is preliminary data.</text>
</comment>
<dbReference type="InterPro" id="IPR016667">
    <property type="entry name" value="Caps_polysacc_synth_CpsB/CapC"/>
</dbReference>
<protein>
    <recommendedName>
        <fullName evidence="2">protein-tyrosine-phosphatase</fullName>
        <ecNumber evidence="2">3.1.3.48</ecNumber>
    </recommendedName>
</protein>
<accession>A0ABS9DD25</accession>
<dbReference type="PIRSF" id="PIRSF016557">
    <property type="entry name" value="Caps_synth_CpsB"/>
    <property type="match status" value="1"/>
</dbReference>
<dbReference type="Proteomes" id="UP001521137">
    <property type="component" value="Unassembled WGS sequence"/>
</dbReference>
<dbReference type="PANTHER" id="PTHR39181:SF1">
    <property type="entry name" value="TYROSINE-PROTEIN PHOSPHATASE YWQE"/>
    <property type="match status" value="1"/>
</dbReference>
<comment type="similarity">
    <text evidence="1">Belongs to the metallo-dependent hydrolases superfamily. CpsB/CapC family.</text>
</comment>
<gene>
    <name evidence="5" type="ORF">L0668_17320</name>
</gene>
<dbReference type="InterPro" id="IPR016195">
    <property type="entry name" value="Pol/histidinol_Pase-like"/>
</dbReference>
<keyword evidence="3" id="KW-0378">Hydrolase</keyword>
<proteinExistence type="inferred from homology"/>
<dbReference type="SUPFAM" id="SSF89550">
    <property type="entry name" value="PHP domain-like"/>
    <property type="match status" value="1"/>
</dbReference>
<evidence type="ECO:0000256" key="3">
    <source>
        <dbReference type="ARBA" id="ARBA00022801"/>
    </source>
</evidence>
<evidence type="ECO:0000256" key="4">
    <source>
        <dbReference type="ARBA" id="ARBA00051722"/>
    </source>
</evidence>
<dbReference type="RefSeq" id="WP_235313987.1">
    <property type="nucleotide sequence ID" value="NZ_JAKGAS010000012.1"/>
</dbReference>
<dbReference type="EC" id="3.1.3.48" evidence="2"/>
<reference evidence="5 6" key="1">
    <citation type="submission" date="2022-01" db="EMBL/GenBank/DDBJ databases">
        <title>Paraglaciecola sp. G1-23.</title>
        <authorList>
            <person name="Jin M.S."/>
            <person name="Han D.M."/>
            <person name="Kim H.M."/>
            <person name="Jeon C.O."/>
        </authorList>
    </citation>
    <scope>NUCLEOTIDE SEQUENCE [LARGE SCALE GENOMIC DNA]</scope>
    <source>
        <strain evidence="5 6">G1-23</strain>
    </source>
</reference>